<keyword evidence="3" id="KW-1185">Reference proteome</keyword>
<feature type="region of interest" description="Disordered" evidence="1">
    <location>
        <begin position="1"/>
        <end position="103"/>
    </location>
</feature>
<dbReference type="GeneID" id="63678889"/>
<comment type="caution">
    <text evidence="2">The sequence shown here is derived from an EMBL/GenBank/DDBJ whole genome shotgun (WGS) entry which is preliminary data.</text>
</comment>
<reference evidence="2 3" key="1">
    <citation type="journal article" date="2014" name="BMC Genomics">
        <title>Comparative genomics of the major fungal agents of human and animal Sporotrichosis: Sporothrix schenckii and Sporothrix brasiliensis.</title>
        <authorList>
            <person name="Teixeira M.M."/>
            <person name="de Almeida L.G."/>
            <person name="Kubitschek-Barreira P."/>
            <person name="Alves F.L."/>
            <person name="Kioshima E.S."/>
            <person name="Abadio A.K."/>
            <person name="Fernandes L."/>
            <person name="Derengowski L.S."/>
            <person name="Ferreira K.S."/>
            <person name="Souza R.C."/>
            <person name="Ruiz J.C."/>
            <person name="de Andrade N.C."/>
            <person name="Paes H.C."/>
            <person name="Nicola A.M."/>
            <person name="Albuquerque P."/>
            <person name="Gerber A.L."/>
            <person name="Martins V.P."/>
            <person name="Peconick L.D."/>
            <person name="Neto A.V."/>
            <person name="Chaucanez C.B."/>
            <person name="Silva P.A."/>
            <person name="Cunha O.L."/>
            <person name="de Oliveira F.F."/>
            <person name="dos Santos T.C."/>
            <person name="Barros A.L."/>
            <person name="Soares M.A."/>
            <person name="de Oliveira L.M."/>
            <person name="Marini M.M."/>
            <person name="Villalobos-Duno H."/>
            <person name="Cunha M.M."/>
            <person name="de Hoog S."/>
            <person name="da Silveira J.F."/>
            <person name="Henrissat B."/>
            <person name="Nino-Vega G.A."/>
            <person name="Cisalpino P.S."/>
            <person name="Mora-Montes H.M."/>
            <person name="Almeida S.R."/>
            <person name="Stajich J.E."/>
            <person name="Lopes-Bezerra L.M."/>
            <person name="Vasconcelos A.T."/>
            <person name="Felipe M.S."/>
        </authorList>
    </citation>
    <scope>NUCLEOTIDE SEQUENCE [LARGE SCALE GENOMIC DNA]</scope>
    <source>
        <strain evidence="2 3">5110</strain>
    </source>
</reference>
<gene>
    <name evidence="2" type="ORF">SPBR_05705</name>
</gene>
<dbReference type="EMBL" id="AWTV01000004">
    <property type="protein sequence ID" value="KIH94546.1"/>
    <property type="molecule type" value="Genomic_DNA"/>
</dbReference>
<feature type="compositionally biased region" description="Low complexity" evidence="1">
    <location>
        <begin position="607"/>
        <end position="616"/>
    </location>
</feature>
<feature type="compositionally biased region" description="Basic and acidic residues" evidence="1">
    <location>
        <begin position="556"/>
        <end position="573"/>
    </location>
</feature>
<feature type="compositionally biased region" description="Low complexity" evidence="1">
    <location>
        <begin position="89"/>
        <end position="103"/>
    </location>
</feature>
<name>A0A0C2IZK7_9PEZI</name>
<feature type="region of interest" description="Disordered" evidence="1">
    <location>
        <begin position="472"/>
        <end position="617"/>
    </location>
</feature>
<evidence type="ECO:0000313" key="3">
    <source>
        <dbReference type="Proteomes" id="UP000031575"/>
    </source>
</evidence>
<feature type="compositionally biased region" description="Gly residues" evidence="1">
    <location>
        <begin position="597"/>
        <end position="606"/>
    </location>
</feature>
<feature type="compositionally biased region" description="Basic and acidic residues" evidence="1">
    <location>
        <begin position="66"/>
        <end position="85"/>
    </location>
</feature>
<evidence type="ECO:0008006" key="4">
    <source>
        <dbReference type="Google" id="ProtNLM"/>
    </source>
</evidence>
<dbReference type="Proteomes" id="UP000031575">
    <property type="component" value="Unassembled WGS sequence"/>
</dbReference>
<accession>A0A0C2IZK7</accession>
<dbReference type="AlphaFoldDB" id="A0A0C2IZK7"/>
<dbReference type="HOGENOM" id="CLU_015560_0_0_1"/>
<sequence>MDTNGHFPARAYEDEIVVDTQSNGFHSSPVRVASDHEDLSMDDARDRSPDLYLKRKRSSIYNDTADDSRDRSPPSHETTHFEAWRRTPKTTQPAAPQAPTTNAKSIALGYWRDSSVPDVSERHAVVGFIDTRDRLRTRVIQFTRIGQPISSEYPLPPGPGGSWVTFERVVFEKHLIGLDHNQVKEYVKIRTDALSVPETPEESDLAEKAAVKEAMRRAAMHPIPDNQPPAQIAYGVDLPDYVVNANRPDKKRRMGSHYGVSLPSMDPGPSALDAPLPSNGHLAQIGSASVASAIQRSAIDLLPGTRPTKILLGYWRGSSEEKVEDKHAVFGILGANDMFRVKVTRETRDGRPVLGNFPQGAGALWIHYDEVEFENHIRHLSRPEVKEYVRVRQRQIDEGEKPSERTANEANAVYDAQARVINAGGAAQSTLGTSGRLDTISFATAANLNREAGRIVDRHELARTGGDLTLDKNGVVPSSYPDGVLDGRARRESSGPELRQSRRSTLDIREPAVPASISAAPGGVGSANPLAPRGGRHSLPAGPGLSANRPQLVGDNTDRVERTNSLARREITRMESIQQRNEQRAGSHHNGIQAATNGGGSAGGGSSADESGGKSSRQAFDENIGRLNKVWASQEASRLRSTGNEDTKIYMGVKYERKPTGPFKGKLVSPGTILSIDGEDYVEYRVLTKPTFF</sequence>
<evidence type="ECO:0000256" key="1">
    <source>
        <dbReference type="SAM" id="MobiDB-lite"/>
    </source>
</evidence>
<dbReference type="OrthoDB" id="5235778at2759"/>
<proteinExistence type="predicted"/>
<evidence type="ECO:0000313" key="2">
    <source>
        <dbReference type="EMBL" id="KIH94546.1"/>
    </source>
</evidence>
<dbReference type="RefSeq" id="XP_040622556.1">
    <property type="nucleotide sequence ID" value="XM_040763968.1"/>
</dbReference>
<feature type="compositionally biased region" description="Basic and acidic residues" evidence="1">
    <location>
        <begin position="33"/>
        <end position="53"/>
    </location>
</feature>
<feature type="compositionally biased region" description="Basic and acidic residues" evidence="1">
    <location>
        <begin position="485"/>
        <end position="494"/>
    </location>
</feature>
<dbReference type="VEuPathDB" id="FungiDB:SPBR_05705"/>
<protein>
    <recommendedName>
        <fullName evidence="4">tRNA splicing endonuclease subunit</fullName>
    </recommendedName>
</protein>
<organism evidence="2 3">
    <name type="scientific">Sporothrix brasiliensis 5110</name>
    <dbReference type="NCBI Taxonomy" id="1398154"/>
    <lineage>
        <taxon>Eukaryota</taxon>
        <taxon>Fungi</taxon>
        <taxon>Dikarya</taxon>
        <taxon>Ascomycota</taxon>
        <taxon>Pezizomycotina</taxon>
        <taxon>Sordariomycetes</taxon>
        <taxon>Sordariomycetidae</taxon>
        <taxon>Ophiostomatales</taxon>
        <taxon>Ophiostomataceae</taxon>
        <taxon>Sporothrix</taxon>
    </lineage>
</organism>